<evidence type="ECO:0000313" key="2">
    <source>
        <dbReference type="Proteomes" id="UP000188268"/>
    </source>
</evidence>
<evidence type="ECO:0000313" key="1">
    <source>
        <dbReference type="EMBL" id="OMO90162.1"/>
    </source>
</evidence>
<dbReference type="Proteomes" id="UP000188268">
    <property type="component" value="Unassembled WGS sequence"/>
</dbReference>
<protein>
    <submittedName>
        <fullName evidence="1">Uncharacterized protein</fullName>
    </submittedName>
</protein>
<proteinExistence type="predicted"/>
<accession>A0A1R3J5S8</accession>
<name>A0A1R3J5S8_COCAP</name>
<organism evidence="1 2">
    <name type="scientific">Corchorus capsularis</name>
    <name type="common">Jute</name>
    <dbReference type="NCBI Taxonomy" id="210143"/>
    <lineage>
        <taxon>Eukaryota</taxon>
        <taxon>Viridiplantae</taxon>
        <taxon>Streptophyta</taxon>
        <taxon>Embryophyta</taxon>
        <taxon>Tracheophyta</taxon>
        <taxon>Spermatophyta</taxon>
        <taxon>Magnoliopsida</taxon>
        <taxon>eudicotyledons</taxon>
        <taxon>Gunneridae</taxon>
        <taxon>Pentapetalae</taxon>
        <taxon>rosids</taxon>
        <taxon>malvids</taxon>
        <taxon>Malvales</taxon>
        <taxon>Malvaceae</taxon>
        <taxon>Grewioideae</taxon>
        <taxon>Apeibeae</taxon>
        <taxon>Corchorus</taxon>
    </lineage>
</organism>
<feature type="non-terminal residue" evidence="1">
    <location>
        <position position="1"/>
    </location>
</feature>
<dbReference type="EMBL" id="AWWV01008493">
    <property type="protein sequence ID" value="OMO90162.1"/>
    <property type="molecule type" value="Genomic_DNA"/>
</dbReference>
<comment type="caution">
    <text evidence="1">The sequence shown here is derived from an EMBL/GenBank/DDBJ whole genome shotgun (WGS) entry which is preliminary data.</text>
</comment>
<keyword evidence="2" id="KW-1185">Reference proteome</keyword>
<gene>
    <name evidence="1" type="ORF">CCACVL1_07491</name>
</gene>
<dbReference type="AlphaFoldDB" id="A0A1R3J5S8"/>
<sequence length="35" mass="4131">EMEAALVDAFCRLVKQHAKVRVQEEQERINHHLTT</sequence>
<dbReference type="Gramene" id="OMO90162">
    <property type="protein sequence ID" value="OMO90162"/>
    <property type="gene ID" value="CCACVL1_07491"/>
</dbReference>
<reference evidence="1 2" key="1">
    <citation type="submission" date="2013-09" db="EMBL/GenBank/DDBJ databases">
        <title>Corchorus capsularis genome sequencing.</title>
        <authorList>
            <person name="Alam M."/>
            <person name="Haque M.S."/>
            <person name="Islam M.S."/>
            <person name="Emdad E.M."/>
            <person name="Islam M.M."/>
            <person name="Ahmed B."/>
            <person name="Halim A."/>
            <person name="Hossen Q.M.M."/>
            <person name="Hossain M.Z."/>
            <person name="Ahmed R."/>
            <person name="Khan M.M."/>
            <person name="Islam R."/>
            <person name="Rashid M.M."/>
            <person name="Khan S.A."/>
            <person name="Rahman M.S."/>
            <person name="Alam M."/>
        </authorList>
    </citation>
    <scope>NUCLEOTIDE SEQUENCE [LARGE SCALE GENOMIC DNA]</scope>
    <source>
        <strain evidence="2">cv. CVL-1</strain>
        <tissue evidence="1">Whole seedling</tissue>
    </source>
</reference>